<dbReference type="InterPro" id="IPR004675">
    <property type="entry name" value="AhpD_core"/>
</dbReference>
<dbReference type="NCBIfam" id="TIGR00778">
    <property type="entry name" value="ahpD_dom"/>
    <property type="match status" value="1"/>
</dbReference>
<feature type="domain" description="Carboxymuconolactone decarboxylase-like" evidence="1">
    <location>
        <begin position="12"/>
        <end position="94"/>
    </location>
</feature>
<keyword evidence="3" id="KW-1185">Reference proteome</keyword>
<organism evidence="2 3">
    <name type="scientific">Phyllobacterium leguminum</name>
    <dbReference type="NCBI Taxonomy" id="314237"/>
    <lineage>
        <taxon>Bacteria</taxon>
        <taxon>Pseudomonadati</taxon>
        <taxon>Pseudomonadota</taxon>
        <taxon>Alphaproteobacteria</taxon>
        <taxon>Hyphomicrobiales</taxon>
        <taxon>Phyllobacteriaceae</taxon>
        <taxon>Phyllobacterium</taxon>
    </lineage>
</organism>
<evidence type="ECO:0000259" key="1">
    <source>
        <dbReference type="Pfam" id="PF02627"/>
    </source>
</evidence>
<dbReference type="AlphaFoldDB" id="A0A318T3G4"/>
<dbReference type="PANTHER" id="PTHR34846">
    <property type="entry name" value="4-CARBOXYMUCONOLACTONE DECARBOXYLASE FAMILY PROTEIN (AFU_ORTHOLOGUE AFUA_6G11590)"/>
    <property type="match status" value="1"/>
</dbReference>
<dbReference type="SUPFAM" id="SSF69118">
    <property type="entry name" value="AhpD-like"/>
    <property type="match status" value="1"/>
</dbReference>
<dbReference type="RefSeq" id="WP_110752296.1">
    <property type="nucleotide sequence ID" value="NZ_QJTF01000013.1"/>
</dbReference>
<keyword evidence="2" id="KW-0560">Oxidoreductase</keyword>
<protein>
    <submittedName>
        <fullName evidence="2">AhpD family alkylhydroperoxidase</fullName>
    </submittedName>
</protein>
<accession>A0A318T3G4</accession>
<dbReference type="InterPro" id="IPR029032">
    <property type="entry name" value="AhpD-like"/>
</dbReference>
<gene>
    <name evidence="2" type="ORF">C7477_11321</name>
</gene>
<dbReference type="PANTHER" id="PTHR34846:SF10">
    <property type="entry name" value="CYTOPLASMIC PROTEIN"/>
    <property type="match status" value="1"/>
</dbReference>
<reference evidence="2 3" key="1">
    <citation type="submission" date="2018-06" db="EMBL/GenBank/DDBJ databases">
        <title>Genomic Encyclopedia of Type Strains, Phase III (KMG-III): the genomes of soil and plant-associated and newly described type strains.</title>
        <authorList>
            <person name="Whitman W."/>
        </authorList>
    </citation>
    <scope>NUCLEOTIDE SEQUENCE [LARGE SCALE GENOMIC DNA]</scope>
    <source>
        <strain evidence="2 3">ORS 1419</strain>
    </source>
</reference>
<dbReference type="Proteomes" id="UP000247454">
    <property type="component" value="Unassembled WGS sequence"/>
</dbReference>
<sequence>MKPRMNSFAVAPQLMQAMLDMENKVAHSGLDETIRHLVKIRASQINGCAYCIHMHTGEARAHGETEERIYLLDGWRESPLYTDRERAALGWTEALTLVAETRAPDADYEALKAQFSEEEIVKLTLVITTINAWNRISVGFRSIHPVKAVHAVA</sequence>
<comment type="caution">
    <text evidence="2">The sequence shown here is derived from an EMBL/GenBank/DDBJ whole genome shotgun (WGS) entry which is preliminary data.</text>
</comment>
<keyword evidence="2" id="KW-0575">Peroxidase</keyword>
<evidence type="ECO:0000313" key="3">
    <source>
        <dbReference type="Proteomes" id="UP000247454"/>
    </source>
</evidence>
<dbReference type="InterPro" id="IPR003779">
    <property type="entry name" value="CMD-like"/>
</dbReference>
<proteinExistence type="predicted"/>
<dbReference type="GO" id="GO:0051920">
    <property type="term" value="F:peroxiredoxin activity"/>
    <property type="evidence" value="ECO:0007669"/>
    <property type="project" value="InterPro"/>
</dbReference>
<dbReference type="Gene3D" id="1.20.1290.10">
    <property type="entry name" value="AhpD-like"/>
    <property type="match status" value="1"/>
</dbReference>
<evidence type="ECO:0000313" key="2">
    <source>
        <dbReference type="EMBL" id="PYE87400.1"/>
    </source>
</evidence>
<dbReference type="OrthoDB" id="9801997at2"/>
<name>A0A318T3G4_9HYPH</name>
<dbReference type="EMBL" id="QJTF01000013">
    <property type="protein sequence ID" value="PYE87400.1"/>
    <property type="molecule type" value="Genomic_DNA"/>
</dbReference>
<dbReference type="Pfam" id="PF02627">
    <property type="entry name" value="CMD"/>
    <property type="match status" value="1"/>
</dbReference>